<dbReference type="Proteomes" id="UP000179241">
    <property type="component" value="Unassembled WGS sequence"/>
</dbReference>
<dbReference type="PROSITE" id="PS52050">
    <property type="entry name" value="WYL"/>
    <property type="match status" value="1"/>
</dbReference>
<reference evidence="2 3" key="1">
    <citation type="journal article" date="2016" name="Nat. Commun.">
        <title>Thousands of microbial genomes shed light on interconnected biogeochemical processes in an aquifer system.</title>
        <authorList>
            <person name="Anantharaman K."/>
            <person name="Brown C.T."/>
            <person name="Hug L.A."/>
            <person name="Sharon I."/>
            <person name="Castelle C.J."/>
            <person name="Probst A.J."/>
            <person name="Thomas B.C."/>
            <person name="Singh A."/>
            <person name="Wilkins M.J."/>
            <person name="Karaoz U."/>
            <person name="Brodie E.L."/>
            <person name="Williams K.H."/>
            <person name="Hubbard S.S."/>
            <person name="Banfield J.F."/>
        </authorList>
    </citation>
    <scope>NUCLEOTIDE SEQUENCE [LARGE SCALE GENOMIC DNA]</scope>
</reference>
<dbReference type="Pfam" id="PF05970">
    <property type="entry name" value="PIF1"/>
    <property type="match status" value="1"/>
</dbReference>
<dbReference type="GO" id="GO:0003678">
    <property type="term" value="F:DNA helicase activity"/>
    <property type="evidence" value="ECO:0007669"/>
    <property type="project" value="InterPro"/>
</dbReference>
<dbReference type="CDD" id="cd18809">
    <property type="entry name" value="SF1_C_RecD"/>
    <property type="match status" value="1"/>
</dbReference>
<dbReference type="InterPro" id="IPR010285">
    <property type="entry name" value="DNA_helicase_pif1-like_DEAD"/>
</dbReference>
<evidence type="ECO:0000313" key="3">
    <source>
        <dbReference type="Proteomes" id="UP000179241"/>
    </source>
</evidence>
<dbReference type="FunFam" id="3.40.50.300:FF:001498">
    <property type="entry name" value="ATP-dependent DNA helicase"/>
    <property type="match status" value="1"/>
</dbReference>
<dbReference type="InterPro" id="IPR027417">
    <property type="entry name" value="P-loop_NTPase"/>
</dbReference>
<proteinExistence type="predicted"/>
<accession>A0A1F8CIL4</accession>
<organism evidence="2 3">
    <name type="scientific">Candidatus Woesebacteria bacterium RIFOXYA1_FULL_43_9</name>
    <dbReference type="NCBI Taxonomy" id="1802534"/>
    <lineage>
        <taxon>Bacteria</taxon>
        <taxon>Candidatus Woeseibacteriota</taxon>
    </lineage>
</organism>
<dbReference type="Gene3D" id="3.40.50.300">
    <property type="entry name" value="P-loop containing nucleotide triphosphate hydrolases"/>
    <property type="match status" value="2"/>
</dbReference>
<dbReference type="GO" id="GO:0006281">
    <property type="term" value="P:DNA repair"/>
    <property type="evidence" value="ECO:0007669"/>
    <property type="project" value="InterPro"/>
</dbReference>
<dbReference type="EMBL" id="MGHU01000062">
    <property type="protein sequence ID" value="OGM76197.1"/>
    <property type="molecule type" value="Genomic_DNA"/>
</dbReference>
<name>A0A1F8CIL4_9BACT</name>
<dbReference type="PANTHER" id="PTHR47642">
    <property type="entry name" value="ATP-DEPENDENT DNA HELICASE"/>
    <property type="match status" value="1"/>
</dbReference>
<evidence type="ECO:0000259" key="1">
    <source>
        <dbReference type="Pfam" id="PF05970"/>
    </source>
</evidence>
<sequence length="514" mass="58966">MTDIEINEDFKKALDLAECLNKNLFITGRAGTGKSTLLKYFREHTQKKIAVIAPTGVAAVNIGGQTVHSFFGFRPDITVNKVERDYKKVRKAKLYAQLDALVIDEISMVRADLLDCVNTFLKMHGRVKGKPFGGIQMIFFGDLYQLPPVVTSSEKEIFEDVYKSPYFFNANVMNEITLEIVELNKIYRQKDGTFIDILNSVRNKSIADNLLDVLNSRLDPLFEIPDNDFYIYLTTTNAKADLINNERLNKLKTPEFQFDANITGKFDEKCAPAPISLYLKAGAHIMLVNNDKKGRYINGTVGKLIKINQKEDTLTVQLSSGKKIEVYPYTWEMYRFQYNEKDKRIESETVGSFTQFPIILAWAITIHKSQGKTFEKAIIDMDKGAFTHGQTYVALSRCVSLEGLVLKKPIEERHIMVDWRVSKFLTEYTYKKVNAVFSIESKTKIIESAIRDDKKITITYLKANDTKTQRVVKPFETGEMFYKDIPFLGFRGFDELMGEERVFKTERVLEIKIV</sequence>
<gene>
    <name evidence="2" type="ORF">A2188_00305</name>
</gene>
<dbReference type="InterPro" id="IPR051055">
    <property type="entry name" value="PIF1_helicase"/>
</dbReference>
<evidence type="ECO:0000313" key="2">
    <source>
        <dbReference type="EMBL" id="OGM76197.1"/>
    </source>
</evidence>
<dbReference type="AlphaFoldDB" id="A0A1F8CIL4"/>
<feature type="domain" description="DNA helicase Pif1-like DEAD-box helicase" evidence="1">
    <location>
        <begin position="19"/>
        <end position="207"/>
    </location>
</feature>
<dbReference type="PANTHER" id="PTHR47642:SF5">
    <property type="entry name" value="ATP-DEPENDENT DNA HELICASE"/>
    <property type="match status" value="1"/>
</dbReference>
<protein>
    <submittedName>
        <fullName evidence="2">AAA family ATPase</fullName>
    </submittedName>
</protein>
<dbReference type="SUPFAM" id="SSF52540">
    <property type="entry name" value="P-loop containing nucleoside triphosphate hydrolases"/>
    <property type="match status" value="2"/>
</dbReference>
<dbReference type="GO" id="GO:0000723">
    <property type="term" value="P:telomere maintenance"/>
    <property type="evidence" value="ECO:0007669"/>
    <property type="project" value="InterPro"/>
</dbReference>
<comment type="caution">
    <text evidence="2">The sequence shown here is derived from an EMBL/GenBank/DDBJ whole genome shotgun (WGS) entry which is preliminary data.</text>
</comment>
<dbReference type="CDD" id="cd18037">
    <property type="entry name" value="DEXSc_Pif1_like"/>
    <property type="match status" value="1"/>
</dbReference>